<dbReference type="SUPFAM" id="SSF51905">
    <property type="entry name" value="FAD/NAD(P)-binding domain"/>
    <property type="match status" value="2"/>
</dbReference>
<dbReference type="InterPro" id="IPR036188">
    <property type="entry name" value="FAD/NAD-bd_sf"/>
</dbReference>
<organism evidence="2 3">
    <name type="scientific">Leucosporidium creatinivorum</name>
    <dbReference type="NCBI Taxonomy" id="106004"/>
    <lineage>
        <taxon>Eukaryota</taxon>
        <taxon>Fungi</taxon>
        <taxon>Dikarya</taxon>
        <taxon>Basidiomycota</taxon>
        <taxon>Pucciniomycotina</taxon>
        <taxon>Microbotryomycetes</taxon>
        <taxon>Leucosporidiales</taxon>
        <taxon>Leucosporidium</taxon>
    </lineage>
</organism>
<proteinExistence type="predicted"/>
<dbReference type="Proteomes" id="UP000193467">
    <property type="component" value="Unassembled WGS sequence"/>
</dbReference>
<comment type="caution">
    <text evidence="2">The sequence shown here is derived from an EMBL/GenBank/DDBJ whole genome shotgun (WGS) entry which is preliminary data.</text>
</comment>
<feature type="compositionally biased region" description="Basic and acidic residues" evidence="1">
    <location>
        <begin position="679"/>
        <end position="692"/>
    </location>
</feature>
<dbReference type="EMBL" id="MCGR01000004">
    <property type="protein sequence ID" value="ORY90071.1"/>
    <property type="molecule type" value="Genomic_DNA"/>
</dbReference>
<dbReference type="PANTHER" id="PTHR38663:SF1">
    <property type="entry name" value="L-ORNITHINE N(5)-MONOOXYGENASE"/>
    <property type="match status" value="1"/>
</dbReference>
<dbReference type="AlphaFoldDB" id="A0A1Y2G088"/>
<name>A0A1Y2G088_9BASI</name>
<dbReference type="InParanoid" id="A0A1Y2G088"/>
<feature type="region of interest" description="Disordered" evidence="1">
    <location>
        <begin position="674"/>
        <end position="707"/>
    </location>
</feature>
<accession>A0A1Y2G088</accession>
<reference evidence="2 3" key="1">
    <citation type="submission" date="2016-07" db="EMBL/GenBank/DDBJ databases">
        <title>Pervasive Adenine N6-methylation of Active Genes in Fungi.</title>
        <authorList>
            <consortium name="DOE Joint Genome Institute"/>
            <person name="Mondo S.J."/>
            <person name="Dannebaum R.O."/>
            <person name="Kuo R.C."/>
            <person name="Labutti K."/>
            <person name="Haridas S."/>
            <person name="Kuo A."/>
            <person name="Salamov A."/>
            <person name="Ahrendt S.R."/>
            <person name="Lipzen A."/>
            <person name="Sullivan W."/>
            <person name="Andreopoulos W.B."/>
            <person name="Clum A."/>
            <person name="Lindquist E."/>
            <person name="Daum C."/>
            <person name="Ramamoorthy G.K."/>
            <person name="Gryganskyi A."/>
            <person name="Culley D."/>
            <person name="Magnuson J.K."/>
            <person name="James T.Y."/>
            <person name="O'Malley M.A."/>
            <person name="Stajich J.E."/>
            <person name="Spatafora J.W."/>
            <person name="Visel A."/>
            <person name="Grigoriev I.V."/>
        </authorList>
    </citation>
    <scope>NUCLEOTIDE SEQUENCE [LARGE SCALE GENOMIC DNA]</scope>
    <source>
        <strain evidence="2 3">62-1032</strain>
    </source>
</reference>
<feature type="compositionally biased region" description="Low complexity" evidence="1">
    <location>
        <begin position="38"/>
        <end position="67"/>
    </location>
</feature>
<protein>
    <submittedName>
        <fullName evidence="2">Uncharacterized protein</fullName>
    </submittedName>
</protein>
<dbReference type="PANTHER" id="PTHR38663">
    <property type="match status" value="1"/>
</dbReference>
<evidence type="ECO:0000313" key="2">
    <source>
        <dbReference type="EMBL" id="ORY90071.1"/>
    </source>
</evidence>
<feature type="compositionally biased region" description="Low complexity" evidence="1">
    <location>
        <begin position="1"/>
        <end position="20"/>
    </location>
</feature>
<dbReference type="OrthoDB" id="76038at2759"/>
<gene>
    <name evidence="2" type="ORF">BCR35DRAFT_275041</name>
</gene>
<dbReference type="Gene3D" id="3.50.50.60">
    <property type="entry name" value="FAD/NAD(P)-binding domain"/>
    <property type="match status" value="1"/>
</dbReference>
<sequence>MQHTPSPAMEQQQEQQPSQPILVPTPSDPIAIPRLSLSTGSHNSASPSSPYLSSSPSPSTSSISSSDSASTVDSCCETCCPSAPKLPAKPLPDVLPSTSSQPLAPPKLLPTSLPSTSFQPLIIIGAGPHSLALAARLSETRPAALYTDLEHARLSWLRREKNEKDRMKRKTVKGHWTARKLIRPEEKEVVDRRLMRVLDSSKAGFMGRWDAFFSKLRLEHLRSPMIFHPAPADADSLVAFAMRMRREDELKAIDGVVGAERSKYQRKKKPSRTGRAHTINERERQDYFRPSTSLFRDFLDEELVNRYDLSSLVTHSTVTSVSYGPLHIQGEEMMDGFLIESTNADGSKEVLGAKAVVFAVGPSSKPNVPQVVRDALEAAGEESKAPLEEDPSAAWRRGEVLGEAWCHSAAFALDGFSFLSKRVRNKIDERKKVTVVVIGGGLTSAQITDLAVKRGATRVVLLCRGQVKVKHFDFDLEWVSKYNNLEKAAFWQEDCRHARHDIITQARNGGSVNPQYLHILKAHVKASRVELKTFTQLTGAHYDPETRLWDLEVETMLPEGKVSSDGVRAAPREPVRERIEQVDYLVCSTGSKLDFSQMDCVKPLLESHPLELVKGLPVLTRDLQWSEELPAFVMGTYAMLELGPDALNLSGTRHGAERVAYRLGALGLLNEEVQDEAEDRAGTRHDQKESRSGGENNYYAMLQEQEA</sequence>
<evidence type="ECO:0000313" key="3">
    <source>
        <dbReference type="Proteomes" id="UP000193467"/>
    </source>
</evidence>
<evidence type="ECO:0000256" key="1">
    <source>
        <dbReference type="SAM" id="MobiDB-lite"/>
    </source>
</evidence>
<keyword evidence="3" id="KW-1185">Reference proteome</keyword>
<feature type="region of interest" description="Disordered" evidence="1">
    <location>
        <begin position="1"/>
        <end position="67"/>
    </location>
</feature>